<protein>
    <submittedName>
        <fullName evidence="6">TetR/AcrR family transcriptional regulator</fullName>
    </submittedName>
</protein>
<dbReference type="EMBL" id="JBHUKU010000015">
    <property type="protein sequence ID" value="MFD2462365.1"/>
    <property type="molecule type" value="Genomic_DNA"/>
</dbReference>
<feature type="domain" description="HTH tetR-type" evidence="5">
    <location>
        <begin position="10"/>
        <end position="70"/>
    </location>
</feature>
<name>A0ABW5GND8_9PSEU</name>
<dbReference type="SUPFAM" id="SSF46689">
    <property type="entry name" value="Homeodomain-like"/>
    <property type="match status" value="1"/>
</dbReference>
<dbReference type="InterPro" id="IPR050109">
    <property type="entry name" value="HTH-type_TetR-like_transc_reg"/>
</dbReference>
<gene>
    <name evidence="6" type="ORF">ACFSYJ_27415</name>
</gene>
<dbReference type="InterPro" id="IPR001647">
    <property type="entry name" value="HTH_TetR"/>
</dbReference>
<sequence>MRRSQHDRSSSTRSALTTAARALFAARGYHAVPADEIVRAAGVTRGALYHHYADKQALFRDVVVEIETEFTAEIDAVLGDAPDLATGMVGALGAFLDICARPEIRQVVLTDAPAVLGWNEWRAIEAEHGLGTLVDMLTRAVDEGLIAPQPVDVLARLVLSALIEAALVIASAEDPASTRAEAEHALGLWFAGILAPPPEA</sequence>
<feature type="DNA-binding region" description="H-T-H motif" evidence="4">
    <location>
        <begin position="33"/>
        <end position="52"/>
    </location>
</feature>
<keyword evidence="1" id="KW-0805">Transcription regulation</keyword>
<dbReference type="SUPFAM" id="SSF48498">
    <property type="entry name" value="Tetracyclin repressor-like, C-terminal domain"/>
    <property type="match status" value="1"/>
</dbReference>
<evidence type="ECO:0000313" key="6">
    <source>
        <dbReference type="EMBL" id="MFD2462365.1"/>
    </source>
</evidence>
<dbReference type="PANTHER" id="PTHR30055:SF234">
    <property type="entry name" value="HTH-TYPE TRANSCRIPTIONAL REGULATOR BETI"/>
    <property type="match status" value="1"/>
</dbReference>
<dbReference type="Gene3D" id="1.10.357.10">
    <property type="entry name" value="Tetracycline Repressor, domain 2"/>
    <property type="match status" value="1"/>
</dbReference>
<dbReference type="PROSITE" id="PS50977">
    <property type="entry name" value="HTH_TETR_2"/>
    <property type="match status" value="1"/>
</dbReference>
<reference evidence="7" key="1">
    <citation type="journal article" date="2019" name="Int. J. Syst. Evol. Microbiol.">
        <title>The Global Catalogue of Microorganisms (GCM) 10K type strain sequencing project: providing services to taxonomists for standard genome sequencing and annotation.</title>
        <authorList>
            <consortium name="The Broad Institute Genomics Platform"/>
            <consortium name="The Broad Institute Genome Sequencing Center for Infectious Disease"/>
            <person name="Wu L."/>
            <person name="Ma J."/>
        </authorList>
    </citation>
    <scope>NUCLEOTIDE SEQUENCE [LARGE SCALE GENOMIC DNA]</scope>
    <source>
        <strain evidence="7">CGMCC 4.7643</strain>
    </source>
</reference>
<dbReference type="InterPro" id="IPR009057">
    <property type="entry name" value="Homeodomain-like_sf"/>
</dbReference>
<keyword evidence="3" id="KW-0804">Transcription</keyword>
<evidence type="ECO:0000259" key="5">
    <source>
        <dbReference type="PROSITE" id="PS50977"/>
    </source>
</evidence>
<dbReference type="Proteomes" id="UP001597419">
    <property type="component" value="Unassembled WGS sequence"/>
</dbReference>
<organism evidence="6 7">
    <name type="scientific">Amycolatopsis samaneae</name>
    <dbReference type="NCBI Taxonomy" id="664691"/>
    <lineage>
        <taxon>Bacteria</taxon>
        <taxon>Bacillati</taxon>
        <taxon>Actinomycetota</taxon>
        <taxon>Actinomycetes</taxon>
        <taxon>Pseudonocardiales</taxon>
        <taxon>Pseudonocardiaceae</taxon>
        <taxon>Amycolatopsis</taxon>
    </lineage>
</organism>
<accession>A0ABW5GND8</accession>
<dbReference type="PRINTS" id="PR00455">
    <property type="entry name" value="HTHTETR"/>
</dbReference>
<dbReference type="InterPro" id="IPR049484">
    <property type="entry name" value="Rv0078-like_C"/>
</dbReference>
<dbReference type="PANTHER" id="PTHR30055">
    <property type="entry name" value="HTH-TYPE TRANSCRIPTIONAL REGULATOR RUTR"/>
    <property type="match status" value="1"/>
</dbReference>
<keyword evidence="7" id="KW-1185">Reference proteome</keyword>
<evidence type="ECO:0000256" key="3">
    <source>
        <dbReference type="ARBA" id="ARBA00023163"/>
    </source>
</evidence>
<dbReference type="RefSeq" id="WP_345400942.1">
    <property type="nucleotide sequence ID" value="NZ_BAABHG010000012.1"/>
</dbReference>
<dbReference type="Pfam" id="PF21351">
    <property type="entry name" value="TetR_C_41"/>
    <property type="match status" value="1"/>
</dbReference>
<evidence type="ECO:0000256" key="1">
    <source>
        <dbReference type="ARBA" id="ARBA00023015"/>
    </source>
</evidence>
<proteinExistence type="predicted"/>
<comment type="caution">
    <text evidence="6">The sequence shown here is derived from an EMBL/GenBank/DDBJ whole genome shotgun (WGS) entry which is preliminary data.</text>
</comment>
<keyword evidence="2 4" id="KW-0238">DNA-binding</keyword>
<dbReference type="InterPro" id="IPR036271">
    <property type="entry name" value="Tet_transcr_reg_TetR-rel_C_sf"/>
</dbReference>
<evidence type="ECO:0000256" key="4">
    <source>
        <dbReference type="PROSITE-ProRule" id="PRU00335"/>
    </source>
</evidence>
<evidence type="ECO:0000313" key="7">
    <source>
        <dbReference type="Proteomes" id="UP001597419"/>
    </source>
</evidence>
<dbReference type="Pfam" id="PF00440">
    <property type="entry name" value="TetR_N"/>
    <property type="match status" value="1"/>
</dbReference>
<evidence type="ECO:0000256" key="2">
    <source>
        <dbReference type="ARBA" id="ARBA00023125"/>
    </source>
</evidence>